<dbReference type="EMBL" id="POSP01000003">
    <property type="protein sequence ID" value="PND39079.1"/>
    <property type="molecule type" value="Genomic_DNA"/>
</dbReference>
<feature type="compositionally biased region" description="Basic and acidic residues" evidence="1">
    <location>
        <begin position="1"/>
        <end position="12"/>
    </location>
</feature>
<proteinExistence type="predicted"/>
<keyword evidence="3" id="KW-1185">Reference proteome</keyword>
<feature type="region of interest" description="Disordered" evidence="1">
    <location>
        <begin position="1"/>
        <end position="23"/>
    </location>
</feature>
<sequence>MRQRMFLEEMDRVAPGPPGRTRPGAFAAGPVGRDASRISCAPSLSLQAKTQRVETSAGQFGVSFSGRWLGQWLHDADRRLAPMRRSVRFRSCRSGRAGFLFQLQTPAHTKIRQLAPTGEGGNQALGLAQVLQRVAAKPGHVARIAVNAEQVLGVSLGDLAEEEAWGLEEGEVGHGVFSRWGQSEPGGVRIGKLCSQRPSGTPGKTAWDFKFKV</sequence>
<reference evidence="2 3" key="1">
    <citation type="submission" date="2018-01" db="EMBL/GenBank/DDBJ databases">
        <title>Draft genome sequence of Paucibacter aquatile CR182 isolated from freshwater of the Nakdong River.</title>
        <authorList>
            <person name="Choi A."/>
            <person name="Chung E.J."/>
        </authorList>
    </citation>
    <scope>NUCLEOTIDE SEQUENCE [LARGE SCALE GENOMIC DNA]</scope>
    <source>
        <strain evidence="2 3">CR182</strain>
    </source>
</reference>
<organism evidence="2 3">
    <name type="scientific">Kinneretia aquatilis</name>
    <dbReference type="NCBI Taxonomy" id="2070761"/>
    <lineage>
        <taxon>Bacteria</taxon>
        <taxon>Pseudomonadati</taxon>
        <taxon>Pseudomonadota</taxon>
        <taxon>Betaproteobacteria</taxon>
        <taxon>Burkholderiales</taxon>
        <taxon>Sphaerotilaceae</taxon>
        <taxon>Roseateles</taxon>
    </lineage>
</organism>
<protein>
    <submittedName>
        <fullName evidence="2">Uncharacterized protein</fullName>
    </submittedName>
</protein>
<dbReference type="Proteomes" id="UP000235916">
    <property type="component" value="Unassembled WGS sequence"/>
</dbReference>
<evidence type="ECO:0000313" key="3">
    <source>
        <dbReference type="Proteomes" id="UP000235916"/>
    </source>
</evidence>
<accession>A0A2N8L037</accession>
<name>A0A2N8L037_9BURK</name>
<gene>
    <name evidence="2" type="ORF">C1O66_17145</name>
</gene>
<evidence type="ECO:0000256" key="1">
    <source>
        <dbReference type="SAM" id="MobiDB-lite"/>
    </source>
</evidence>
<dbReference type="AlphaFoldDB" id="A0A2N8L037"/>
<comment type="caution">
    <text evidence="2">The sequence shown here is derived from an EMBL/GenBank/DDBJ whole genome shotgun (WGS) entry which is preliminary data.</text>
</comment>
<evidence type="ECO:0000313" key="2">
    <source>
        <dbReference type="EMBL" id="PND39079.1"/>
    </source>
</evidence>